<sequence>MAKVDSYFLRSSAATLFALALGGCSLAPPLALPEIAAGPEYKEQAPWTAAQPADRLPREAWWSLYHDAELDRLQQQLLRNSPDLAAALARFEQARAYGAQQHAGLFPSLGLSGDAARERQSETRPPAGSSAPRFFESYSLGLQAGYEIDLWGRVRNSVAAGDHATAAAAADLESARLSLQAQLADAYIVLRGLDQEGALLADTVQAYDKAVALTQKRRDAGISSGLDVARARTQLDTARSQLAQNQARRAVAEHAVAALVGLTPAEFSLTPATAAIALPAIPLDLPSTLLQRRPDIAAAQRRVAAANAGVGVARAAWFPSLSLSASYGYQSNQAGGWLSAPNAAWALGPGLLLELFDAGRRRAQVEQARAALDQAGAEYRGIVLAAFQQVEDNLALLQHYRSAAEAEQSALASAQRSLEFATTRYREGAVSYLEVVQSQTTALTAQRAALDLDTRQLRASVALVRALGGGWQNDADLAVR</sequence>
<organism evidence="3 4">
    <name type="scientific">Tahibacter harae</name>
    <dbReference type="NCBI Taxonomy" id="2963937"/>
    <lineage>
        <taxon>Bacteria</taxon>
        <taxon>Pseudomonadati</taxon>
        <taxon>Pseudomonadota</taxon>
        <taxon>Gammaproteobacteria</taxon>
        <taxon>Lysobacterales</taxon>
        <taxon>Rhodanobacteraceae</taxon>
        <taxon>Tahibacter</taxon>
    </lineage>
</organism>
<dbReference type="Gene3D" id="2.20.200.10">
    <property type="entry name" value="Outer membrane efflux proteins (OEP)"/>
    <property type="match status" value="1"/>
</dbReference>
<keyword evidence="2" id="KW-0472">Membrane</keyword>
<dbReference type="Proteomes" id="UP001165498">
    <property type="component" value="Unassembled WGS sequence"/>
</dbReference>
<evidence type="ECO:0000313" key="4">
    <source>
        <dbReference type="Proteomes" id="UP001165498"/>
    </source>
</evidence>
<feature type="chain" id="PRO_5044995513" evidence="2">
    <location>
        <begin position="28"/>
        <end position="480"/>
    </location>
</feature>
<keyword evidence="2" id="KW-1134">Transmembrane beta strand</keyword>
<gene>
    <name evidence="3" type="ORF">NM961_23395</name>
</gene>
<dbReference type="RefSeq" id="WP_255916845.1">
    <property type="nucleotide sequence ID" value="NZ_JANFQO010000043.1"/>
</dbReference>
<dbReference type="PANTHER" id="PTHR30203">
    <property type="entry name" value="OUTER MEMBRANE CATION EFFLUX PROTEIN"/>
    <property type="match status" value="1"/>
</dbReference>
<comment type="subcellular location">
    <subcellularLocation>
        <location evidence="2">Cell outer membrane</location>
        <topology evidence="2">Lipid-anchor</topology>
    </subcellularLocation>
</comment>
<reference evidence="3" key="1">
    <citation type="submission" date="2022-07" db="EMBL/GenBank/DDBJ databases">
        <title>Tahibacter sp., a new gammaproteobacterium isolated from the silt sample collected at pig farm.</title>
        <authorList>
            <person name="Chen H."/>
        </authorList>
    </citation>
    <scope>NUCLEOTIDE SEQUENCE</scope>
    <source>
        <strain evidence="3">P2K</strain>
    </source>
</reference>
<dbReference type="PANTHER" id="PTHR30203:SF33">
    <property type="entry name" value="BLR4455 PROTEIN"/>
    <property type="match status" value="1"/>
</dbReference>
<evidence type="ECO:0000256" key="1">
    <source>
        <dbReference type="ARBA" id="ARBA00007613"/>
    </source>
</evidence>
<dbReference type="InterPro" id="IPR003423">
    <property type="entry name" value="OMP_efflux"/>
</dbReference>
<dbReference type="NCBIfam" id="TIGR01845">
    <property type="entry name" value="outer_NodT"/>
    <property type="match status" value="1"/>
</dbReference>
<comment type="similarity">
    <text evidence="1 2">Belongs to the outer membrane factor (OMF) (TC 1.B.17) family.</text>
</comment>
<dbReference type="PROSITE" id="PS51257">
    <property type="entry name" value="PROKAR_LIPOPROTEIN"/>
    <property type="match status" value="1"/>
</dbReference>
<keyword evidence="2" id="KW-0732">Signal</keyword>
<dbReference type="SUPFAM" id="SSF56954">
    <property type="entry name" value="Outer membrane efflux proteins (OEP)"/>
    <property type="match status" value="1"/>
</dbReference>
<name>A0ABT1QZE3_9GAMM</name>
<keyword evidence="2" id="KW-0564">Palmitate</keyword>
<dbReference type="Gene3D" id="1.20.1600.10">
    <property type="entry name" value="Outer membrane efflux proteins (OEP)"/>
    <property type="match status" value="1"/>
</dbReference>
<accession>A0ABT1QZE3</accession>
<protein>
    <submittedName>
        <fullName evidence="3">Efflux transporter outer membrane subunit</fullName>
    </submittedName>
</protein>
<comment type="caution">
    <text evidence="3">The sequence shown here is derived from an EMBL/GenBank/DDBJ whole genome shotgun (WGS) entry which is preliminary data.</text>
</comment>
<evidence type="ECO:0000313" key="3">
    <source>
        <dbReference type="EMBL" id="MCQ4167664.1"/>
    </source>
</evidence>
<dbReference type="Pfam" id="PF02321">
    <property type="entry name" value="OEP"/>
    <property type="match status" value="2"/>
</dbReference>
<keyword evidence="2" id="KW-0812">Transmembrane</keyword>
<dbReference type="EMBL" id="JANFQO010000043">
    <property type="protein sequence ID" value="MCQ4167664.1"/>
    <property type="molecule type" value="Genomic_DNA"/>
</dbReference>
<proteinExistence type="inferred from homology"/>
<keyword evidence="2" id="KW-0449">Lipoprotein</keyword>
<dbReference type="InterPro" id="IPR010131">
    <property type="entry name" value="MdtP/NodT-like"/>
</dbReference>
<evidence type="ECO:0000256" key="2">
    <source>
        <dbReference type="RuleBase" id="RU362097"/>
    </source>
</evidence>
<feature type="signal peptide" evidence="2">
    <location>
        <begin position="1"/>
        <end position="27"/>
    </location>
</feature>
<keyword evidence="4" id="KW-1185">Reference proteome</keyword>